<keyword evidence="4" id="KW-0862">Zinc</keyword>
<feature type="signal peptide" evidence="5">
    <location>
        <begin position="1"/>
        <end position="23"/>
    </location>
</feature>
<evidence type="ECO:0000256" key="4">
    <source>
        <dbReference type="ARBA" id="ARBA00022833"/>
    </source>
</evidence>
<keyword evidence="3" id="KW-0378">Hydrolase</keyword>
<feature type="chain" id="PRO_5025600916" description="Succinylglutamate desuccinylase/Aspartoacylase catalytic domain-containing protein" evidence="5">
    <location>
        <begin position="24"/>
        <end position="383"/>
    </location>
</feature>
<sequence>MLLASSWRRIVTVTAALLQTAKAVTNFTGDVLNGIPVISYLDLNDVPPAAMTRYYLYGSELNAGVIPLHIPIFVARGPADTFESGKKLSISAAVHGDELNGVRVVQRVFEELETKAASLNGTVIGIPTINLPGIYLNQRNFFTSSSSGFLTNVNRIFPGEDPLEGASAPDSLAYNIWNHVWGNTSNVDVALDLHTMSTGSDAPLWCYADVRLPYVERLAKLLEPDILKIDEGEPGSIETTFVDAEIPAITVEIGAAKQWRTDYQDRVVTFIERLLDDLRIAPSDSGPYEPDLSDTWTAMVYHNLPALHGGFAETLVKVLDDVVEGQEVAIIRNAWGDVLEVVKSPKAGKMLRVATDPATEPGRSVAAVTYNTTDPDCAAGCII</sequence>
<evidence type="ECO:0000256" key="1">
    <source>
        <dbReference type="ARBA" id="ARBA00001947"/>
    </source>
</evidence>
<dbReference type="PANTHER" id="PTHR37326">
    <property type="entry name" value="BLL3975 PROTEIN"/>
    <property type="match status" value="1"/>
</dbReference>
<feature type="domain" description="Succinylglutamate desuccinylase/Aspartoacylase catalytic" evidence="6">
    <location>
        <begin position="85"/>
        <end position="276"/>
    </location>
</feature>
<comment type="cofactor">
    <cofactor evidence="1">
        <name>Zn(2+)</name>
        <dbReference type="ChEBI" id="CHEBI:29105"/>
    </cofactor>
</comment>
<organism evidence="7 8">
    <name type="scientific">Lineolata rhizophorae</name>
    <dbReference type="NCBI Taxonomy" id="578093"/>
    <lineage>
        <taxon>Eukaryota</taxon>
        <taxon>Fungi</taxon>
        <taxon>Dikarya</taxon>
        <taxon>Ascomycota</taxon>
        <taxon>Pezizomycotina</taxon>
        <taxon>Dothideomycetes</taxon>
        <taxon>Dothideomycetes incertae sedis</taxon>
        <taxon>Lineolatales</taxon>
        <taxon>Lineolataceae</taxon>
        <taxon>Lineolata</taxon>
    </lineage>
</organism>
<dbReference type="GO" id="GO:0016788">
    <property type="term" value="F:hydrolase activity, acting on ester bonds"/>
    <property type="evidence" value="ECO:0007669"/>
    <property type="project" value="InterPro"/>
</dbReference>
<evidence type="ECO:0000313" key="8">
    <source>
        <dbReference type="Proteomes" id="UP000799766"/>
    </source>
</evidence>
<dbReference type="InterPro" id="IPR043795">
    <property type="entry name" value="N-alpha-Ac-DABA-like"/>
</dbReference>
<dbReference type="EMBL" id="MU001711">
    <property type="protein sequence ID" value="KAF2452359.1"/>
    <property type="molecule type" value="Genomic_DNA"/>
</dbReference>
<dbReference type="InterPro" id="IPR055438">
    <property type="entry name" value="AstE_AspA_cat"/>
</dbReference>
<dbReference type="InterPro" id="IPR053138">
    <property type="entry name" value="N-alpha-Ac-DABA_deacetylase"/>
</dbReference>
<dbReference type="CDD" id="cd06251">
    <property type="entry name" value="M14_ASTE_ASPA-like"/>
    <property type="match status" value="1"/>
</dbReference>
<proteinExistence type="predicted"/>
<dbReference type="GO" id="GO:0016811">
    <property type="term" value="F:hydrolase activity, acting on carbon-nitrogen (but not peptide) bonds, in linear amides"/>
    <property type="evidence" value="ECO:0007669"/>
    <property type="project" value="InterPro"/>
</dbReference>
<keyword evidence="2" id="KW-0479">Metal-binding</keyword>
<dbReference type="AlphaFoldDB" id="A0A6A6NL42"/>
<dbReference type="GO" id="GO:0046872">
    <property type="term" value="F:metal ion binding"/>
    <property type="evidence" value="ECO:0007669"/>
    <property type="project" value="UniProtKB-KW"/>
</dbReference>
<reference evidence="7" key="1">
    <citation type="journal article" date="2020" name="Stud. Mycol.">
        <title>101 Dothideomycetes genomes: a test case for predicting lifestyles and emergence of pathogens.</title>
        <authorList>
            <person name="Haridas S."/>
            <person name="Albert R."/>
            <person name="Binder M."/>
            <person name="Bloem J."/>
            <person name="Labutti K."/>
            <person name="Salamov A."/>
            <person name="Andreopoulos B."/>
            <person name="Baker S."/>
            <person name="Barry K."/>
            <person name="Bills G."/>
            <person name="Bluhm B."/>
            <person name="Cannon C."/>
            <person name="Castanera R."/>
            <person name="Culley D."/>
            <person name="Daum C."/>
            <person name="Ezra D."/>
            <person name="Gonzalez J."/>
            <person name="Henrissat B."/>
            <person name="Kuo A."/>
            <person name="Liang C."/>
            <person name="Lipzen A."/>
            <person name="Lutzoni F."/>
            <person name="Magnuson J."/>
            <person name="Mondo S."/>
            <person name="Nolan M."/>
            <person name="Ohm R."/>
            <person name="Pangilinan J."/>
            <person name="Park H.-J."/>
            <person name="Ramirez L."/>
            <person name="Alfaro M."/>
            <person name="Sun H."/>
            <person name="Tritt A."/>
            <person name="Yoshinaga Y."/>
            <person name="Zwiers L.-H."/>
            <person name="Turgeon B."/>
            <person name="Goodwin S."/>
            <person name="Spatafora J."/>
            <person name="Crous P."/>
            <person name="Grigoriev I."/>
        </authorList>
    </citation>
    <scope>NUCLEOTIDE SEQUENCE</scope>
    <source>
        <strain evidence="7">ATCC 16933</strain>
    </source>
</reference>
<name>A0A6A6NL42_9PEZI</name>
<accession>A0A6A6NL42</accession>
<evidence type="ECO:0000259" key="6">
    <source>
        <dbReference type="Pfam" id="PF24827"/>
    </source>
</evidence>
<keyword evidence="8" id="KW-1185">Reference proteome</keyword>
<evidence type="ECO:0000313" key="7">
    <source>
        <dbReference type="EMBL" id="KAF2452359.1"/>
    </source>
</evidence>
<dbReference type="SUPFAM" id="SSF53187">
    <property type="entry name" value="Zn-dependent exopeptidases"/>
    <property type="match status" value="1"/>
</dbReference>
<dbReference type="Proteomes" id="UP000799766">
    <property type="component" value="Unassembled WGS sequence"/>
</dbReference>
<evidence type="ECO:0000256" key="5">
    <source>
        <dbReference type="SAM" id="SignalP"/>
    </source>
</evidence>
<dbReference type="Gene3D" id="3.40.630.10">
    <property type="entry name" value="Zn peptidases"/>
    <property type="match status" value="1"/>
</dbReference>
<dbReference type="Pfam" id="PF24827">
    <property type="entry name" value="AstE_AspA_cat"/>
    <property type="match status" value="1"/>
</dbReference>
<protein>
    <recommendedName>
        <fullName evidence="6">Succinylglutamate desuccinylase/Aspartoacylase catalytic domain-containing protein</fullName>
    </recommendedName>
</protein>
<evidence type="ECO:0000256" key="2">
    <source>
        <dbReference type="ARBA" id="ARBA00022723"/>
    </source>
</evidence>
<evidence type="ECO:0000256" key="3">
    <source>
        <dbReference type="ARBA" id="ARBA00022801"/>
    </source>
</evidence>
<keyword evidence="5" id="KW-0732">Signal</keyword>
<dbReference type="OrthoDB" id="5588846at2759"/>
<dbReference type="PANTHER" id="PTHR37326:SF1">
    <property type="entry name" value="BLL3975 PROTEIN"/>
    <property type="match status" value="1"/>
</dbReference>
<dbReference type="PIRSF" id="PIRSF039012">
    <property type="entry name" value="ASP"/>
    <property type="match status" value="1"/>
</dbReference>
<gene>
    <name evidence="7" type="ORF">BDY21DRAFT_388662</name>
</gene>